<name>A0AAU7BV86_9FLAO</name>
<feature type="transmembrane region" description="Helical" evidence="5">
    <location>
        <begin position="377"/>
        <end position="396"/>
    </location>
</feature>
<dbReference type="InterPro" id="IPR051533">
    <property type="entry name" value="WaaL-like"/>
</dbReference>
<feature type="transmembrane region" description="Helical" evidence="5">
    <location>
        <begin position="403"/>
        <end position="424"/>
    </location>
</feature>
<evidence type="ECO:0000259" key="6">
    <source>
        <dbReference type="Pfam" id="PF04932"/>
    </source>
</evidence>
<feature type="transmembrane region" description="Helical" evidence="5">
    <location>
        <begin position="131"/>
        <end position="150"/>
    </location>
</feature>
<dbReference type="AlphaFoldDB" id="A0AAU7BV86"/>
<evidence type="ECO:0000256" key="5">
    <source>
        <dbReference type="SAM" id="Phobius"/>
    </source>
</evidence>
<feature type="transmembrane region" description="Helical" evidence="5">
    <location>
        <begin position="201"/>
        <end position="222"/>
    </location>
</feature>
<evidence type="ECO:0000313" key="7">
    <source>
        <dbReference type="EMBL" id="XBG62028.1"/>
    </source>
</evidence>
<evidence type="ECO:0000256" key="3">
    <source>
        <dbReference type="ARBA" id="ARBA00022989"/>
    </source>
</evidence>
<feature type="transmembrane region" description="Helical" evidence="5">
    <location>
        <begin position="103"/>
        <end position="125"/>
    </location>
</feature>
<feature type="transmembrane region" description="Helical" evidence="5">
    <location>
        <begin position="253"/>
        <end position="270"/>
    </location>
</feature>
<organism evidence="7">
    <name type="scientific">Pontimicrobium sp. SW4</name>
    <dbReference type="NCBI Taxonomy" id="3153519"/>
    <lineage>
        <taxon>Bacteria</taxon>
        <taxon>Pseudomonadati</taxon>
        <taxon>Bacteroidota</taxon>
        <taxon>Flavobacteriia</taxon>
        <taxon>Flavobacteriales</taxon>
        <taxon>Flavobacteriaceae</taxon>
        <taxon>Pontimicrobium</taxon>
    </lineage>
</organism>
<evidence type="ECO:0000256" key="1">
    <source>
        <dbReference type="ARBA" id="ARBA00004141"/>
    </source>
</evidence>
<feature type="transmembrane region" description="Helical" evidence="5">
    <location>
        <begin position="76"/>
        <end position="96"/>
    </location>
</feature>
<keyword evidence="4 5" id="KW-0472">Membrane</keyword>
<feature type="transmembrane region" description="Helical" evidence="5">
    <location>
        <begin position="162"/>
        <end position="181"/>
    </location>
</feature>
<proteinExistence type="predicted"/>
<comment type="subcellular location">
    <subcellularLocation>
        <location evidence="1">Membrane</location>
        <topology evidence="1">Multi-pass membrane protein</topology>
    </subcellularLocation>
</comment>
<dbReference type="PANTHER" id="PTHR37422">
    <property type="entry name" value="TEICHURONIC ACID BIOSYNTHESIS PROTEIN TUAE"/>
    <property type="match status" value="1"/>
</dbReference>
<feature type="domain" description="O-antigen ligase-related" evidence="6">
    <location>
        <begin position="238"/>
        <end position="385"/>
    </location>
</feature>
<reference evidence="7" key="1">
    <citation type="submission" date="2024-05" db="EMBL/GenBank/DDBJ databases">
        <title>Pontimicrobium maritimus sp. nov., isolated form sea water.</title>
        <authorList>
            <person name="Muhammad N."/>
            <person name="Vuong T.Q."/>
            <person name="Han H.L."/>
            <person name="Kim S.-G."/>
        </authorList>
    </citation>
    <scope>NUCLEOTIDE SEQUENCE</scope>
    <source>
        <strain evidence="7">SW4</strain>
    </source>
</reference>
<keyword evidence="7" id="KW-0436">Ligase</keyword>
<dbReference type="EMBL" id="CP157199">
    <property type="protein sequence ID" value="XBG62028.1"/>
    <property type="molecule type" value="Genomic_DNA"/>
</dbReference>
<protein>
    <submittedName>
        <fullName evidence="7">O-antigen ligase family protein</fullName>
    </submittedName>
</protein>
<dbReference type="GO" id="GO:0016020">
    <property type="term" value="C:membrane"/>
    <property type="evidence" value="ECO:0007669"/>
    <property type="project" value="UniProtKB-SubCell"/>
</dbReference>
<keyword evidence="3 5" id="KW-1133">Transmembrane helix</keyword>
<dbReference type="InterPro" id="IPR007016">
    <property type="entry name" value="O-antigen_ligase-rel_domated"/>
</dbReference>
<gene>
    <name evidence="7" type="ORF">ABGB03_03785</name>
</gene>
<dbReference type="PANTHER" id="PTHR37422:SF13">
    <property type="entry name" value="LIPOPOLYSACCHARIDE BIOSYNTHESIS PROTEIN PA4999-RELATED"/>
    <property type="match status" value="1"/>
</dbReference>
<dbReference type="Pfam" id="PF04932">
    <property type="entry name" value="Wzy_C"/>
    <property type="match status" value="1"/>
</dbReference>
<feature type="transmembrane region" description="Helical" evidence="5">
    <location>
        <begin position="282"/>
        <end position="299"/>
    </location>
</feature>
<accession>A0AAU7BV86</accession>
<sequence length="449" mass="50529">MKKDKIKNIEVFLILLHIAIGFGVFLLPFVSKLFNLLVVGLSILLIIFSRNKVFAVIAASAYIATSDVFFRMTDGLFFYELHKYLLILFVILGFLLDQKRVKGYIYLVYIGLLLLTITFTPYNITDEVRKMIAFNLAGPVSLGVVAFYFYRKKVVYQQLAKALFYGVLPIISLVTYLFLYTPSVKEVVTGTESNFATSGGFGPNQVATILGAGFFILFTRFILNKFKGLQSIIELSLLVFIVFRGLVTFSRGGMLTAAIAIVLFIIVVYLKGKKAFLAKTTGILFLFLIISIGVWYLAVNRTSGLIENRYTNQNAAGVEKEDIATGRTDLFLIEFQAFLENPILGIGVGKNKEYRFERTGKVAASHNEMSRILAEHGSFGALAFLILLITPLFLRLENKKNIYFYSFYIMWLLTINHSAMRIAFPSFIYGLCLLDVTFPKKVCVKPQSG</sequence>
<feature type="transmembrane region" description="Helical" evidence="5">
    <location>
        <begin position="9"/>
        <end position="27"/>
    </location>
</feature>
<dbReference type="GO" id="GO:0016874">
    <property type="term" value="F:ligase activity"/>
    <property type="evidence" value="ECO:0007669"/>
    <property type="project" value="UniProtKB-KW"/>
</dbReference>
<dbReference type="RefSeq" id="WP_347924963.1">
    <property type="nucleotide sequence ID" value="NZ_CP157199.1"/>
</dbReference>
<keyword evidence="2 5" id="KW-0812">Transmembrane</keyword>
<evidence type="ECO:0000256" key="4">
    <source>
        <dbReference type="ARBA" id="ARBA00023136"/>
    </source>
</evidence>
<feature type="transmembrane region" description="Helical" evidence="5">
    <location>
        <begin position="229"/>
        <end position="247"/>
    </location>
</feature>
<evidence type="ECO:0000256" key="2">
    <source>
        <dbReference type="ARBA" id="ARBA00022692"/>
    </source>
</evidence>